<dbReference type="OrthoDB" id="5368716at2759"/>
<accession>A0A5J5EHK9</accession>
<protein>
    <submittedName>
        <fullName evidence="3">Uncharacterized protein</fullName>
    </submittedName>
</protein>
<gene>
    <name evidence="3" type="ORF">FN846DRAFT_785368</name>
</gene>
<dbReference type="Proteomes" id="UP000326924">
    <property type="component" value="Unassembled WGS sequence"/>
</dbReference>
<feature type="coiled-coil region" evidence="1">
    <location>
        <begin position="102"/>
        <end position="136"/>
    </location>
</feature>
<evidence type="ECO:0000256" key="1">
    <source>
        <dbReference type="SAM" id="Coils"/>
    </source>
</evidence>
<sequence>MSTRTPPPPGYSFVSYPAEYAYSPCSCPGPHIDTQTAYSPQCYMPPSPGIHGTHTPPTSPDRYSPHSHSHSHSSGSSASLEKAEIKAMRQLCAAITKMQGSMKDMAERQEQILDRMSLLEQRVGRMDDSIEKLLENTEAALEDSKAIRGKLEDSEGYASLFFFPRL</sequence>
<keyword evidence="4" id="KW-1185">Reference proteome</keyword>
<keyword evidence="1" id="KW-0175">Coiled coil</keyword>
<dbReference type="InParanoid" id="A0A5J5EHK9"/>
<proteinExistence type="predicted"/>
<feature type="region of interest" description="Disordered" evidence="2">
    <location>
        <begin position="40"/>
        <end position="82"/>
    </location>
</feature>
<name>A0A5J5EHK9_9PEZI</name>
<evidence type="ECO:0000256" key="2">
    <source>
        <dbReference type="SAM" id="MobiDB-lite"/>
    </source>
</evidence>
<organism evidence="3 4">
    <name type="scientific">Sphaerosporella brunnea</name>
    <dbReference type="NCBI Taxonomy" id="1250544"/>
    <lineage>
        <taxon>Eukaryota</taxon>
        <taxon>Fungi</taxon>
        <taxon>Dikarya</taxon>
        <taxon>Ascomycota</taxon>
        <taxon>Pezizomycotina</taxon>
        <taxon>Pezizomycetes</taxon>
        <taxon>Pezizales</taxon>
        <taxon>Pyronemataceae</taxon>
        <taxon>Sphaerosporella</taxon>
    </lineage>
</organism>
<evidence type="ECO:0000313" key="3">
    <source>
        <dbReference type="EMBL" id="KAA8895192.1"/>
    </source>
</evidence>
<evidence type="ECO:0000313" key="4">
    <source>
        <dbReference type="Proteomes" id="UP000326924"/>
    </source>
</evidence>
<dbReference type="AlphaFoldDB" id="A0A5J5EHK9"/>
<dbReference type="EMBL" id="VXIS01000283">
    <property type="protein sequence ID" value="KAA8895192.1"/>
    <property type="molecule type" value="Genomic_DNA"/>
</dbReference>
<comment type="caution">
    <text evidence="3">The sequence shown here is derived from an EMBL/GenBank/DDBJ whole genome shotgun (WGS) entry which is preliminary data.</text>
</comment>
<reference evidence="3 4" key="1">
    <citation type="submission" date="2019-09" db="EMBL/GenBank/DDBJ databases">
        <title>Draft genome of the ectomycorrhizal ascomycete Sphaerosporella brunnea.</title>
        <authorList>
            <consortium name="DOE Joint Genome Institute"/>
            <person name="Benucci G.M."/>
            <person name="Marozzi G."/>
            <person name="Antonielli L."/>
            <person name="Sanchez S."/>
            <person name="Marco P."/>
            <person name="Wang X."/>
            <person name="Falini L.B."/>
            <person name="Barry K."/>
            <person name="Haridas S."/>
            <person name="Lipzen A."/>
            <person name="Labutti K."/>
            <person name="Grigoriev I.V."/>
            <person name="Murat C."/>
            <person name="Martin F."/>
            <person name="Albertini E."/>
            <person name="Donnini D."/>
            <person name="Bonito G."/>
        </authorList>
    </citation>
    <scope>NUCLEOTIDE SEQUENCE [LARGE SCALE GENOMIC DNA]</scope>
    <source>
        <strain evidence="3 4">Sb_GMNB300</strain>
    </source>
</reference>